<reference evidence="3 4" key="1">
    <citation type="journal article" date="2016" name="Mol. Biol. Evol.">
        <title>Comparative Genomics of Early-Diverging Mushroom-Forming Fungi Provides Insights into the Origins of Lignocellulose Decay Capabilities.</title>
        <authorList>
            <person name="Nagy L.G."/>
            <person name="Riley R."/>
            <person name="Tritt A."/>
            <person name="Adam C."/>
            <person name="Daum C."/>
            <person name="Floudas D."/>
            <person name="Sun H."/>
            <person name="Yadav J.S."/>
            <person name="Pangilinan J."/>
            <person name="Larsson K.H."/>
            <person name="Matsuura K."/>
            <person name="Barry K."/>
            <person name="Labutti K."/>
            <person name="Kuo R."/>
            <person name="Ohm R.A."/>
            <person name="Bhattacharya S.S."/>
            <person name="Shirouzu T."/>
            <person name="Yoshinaga Y."/>
            <person name="Martin F.M."/>
            <person name="Grigoriev I.V."/>
            <person name="Hibbett D.S."/>
        </authorList>
    </citation>
    <scope>NUCLEOTIDE SEQUENCE [LARGE SCALE GENOMIC DNA]</scope>
    <source>
        <strain evidence="3 4">HHB12029</strain>
    </source>
</reference>
<evidence type="ECO:0000256" key="1">
    <source>
        <dbReference type="SAM" id="MobiDB-lite"/>
    </source>
</evidence>
<dbReference type="STRING" id="1314781.A0A165QPL5"/>
<name>A0A165QPL5_EXIGL</name>
<gene>
    <name evidence="3" type="ORF">EXIGLDRAFT_827843</name>
</gene>
<dbReference type="PANTHER" id="PTHR47803">
    <property type="entry name" value="TRNA-SPECIFIC ADENOSINE DEAMINASE 1"/>
    <property type="match status" value="1"/>
</dbReference>
<accession>A0A165QPL5</accession>
<dbReference type="GO" id="GO:0043829">
    <property type="term" value="F:tRNA-specific adenosine-37 deaminase activity"/>
    <property type="evidence" value="ECO:0007669"/>
    <property type="project" value="TreeGrafter"/>
</dbReference>
<evidence type="ECO:0000259" key="2">
    <source>
        <dbReference type="PROSITE" id="PS50141"/>
    </source>
</evidence>
<organism evidence="3 4">
    <name type="scientific">Exidia glandulosa HHB12029</name>
    <dbReference type="NCBI Taxonomy" id="1314781"/>
    <lineage>
        <taxon>Eukaryota</taxon>
        <taxon>Fungi</taxon>
        <taxon>Dikarya</taxon>
        <taxon>Basidiomycota</taxon>
        <taxon>Agaricomycotina</taxon>
        <taxon>Agaricomycetes</taxon>
        <taxon>Auriculariales</taxon>
        <taxon>Exidiaceae</taxon>
        <taxon>Exidia</taxon>
    </lineage>
</organism>
<keyword evidence="4" id="KW-1185">Reference proteome</keyword>
<dbReference type="InParanoid" id="A0A165QPL5"/>
<feature type="domain" description="A to I editase" evidence="2">
    <location>
        <begin position="64"/>
        <end position="379"/>
    </location>
</feature>
<protein>
    <recommendedName>
        <fullName evidence="2">A to I editase domain-containing protein</fullName>
    </recommendedName>
</protein>
<dbReference type="SMART" id="SM00552">
    <property type="entry name" value="ADEAMc"/>
    <property type="match status" value="1"/>
</dbReference>
<dbReference type="FunCoup" id="A0A165QPL5">
    <property type="interactions" value="496"/>
</dbReference>
<dbReference type="PROSITE" id="PS50141">
    <property type="entry name" value="A_DEAMIN_EDITASE"/>
    <property type="match status" value="1"/>
</dbReference>
<dbReference type="PANTHER" id="PTHR47803:SF1">
    <property type="entry name" value="TRNA-SPECIFIC ADENOSINE DEAMINASE 1"/>
    <property type="match status" value="1"/>
</dbReference>
<dbReference type="InterPro" id="IPR042935">
    <property type="entry name" value="Tad1"/>
</dbReference>
<dbReference type="GO" id="GO:0002100">
    <property type="term" value="P:tRNA wobble adenosine to inosine editing"/>
    <property type="evidence" value="ECO:0007669"/>
    <property type="project" value="InterPro"/>
</dbReference>
<dbReference type="Pfam" id="PF02137">
    <property type="entry name" value="A_deamin"/>
    <property type="match status" value="1"/>
</dbReference>
<dbReference type="AlphaFoldDB" id="A0A165QPL5"/>
<proteinExistence type="predicted"/>
<dbReference type="Proteomes" id="UP000077266">
    <property type="component" value="Unassembled WGS sequence"/>
</dbReference>
<evidence type="ECO:0000313" key="4">
    <source>
        <dbReference type="Proteomes" id="UP000077266"/>
    </source>
</evidence>
<dbReference type="GO" id="GO:0003723">
    <property type="term" value="F:RNA binding"/>
    <property type="evidence" value="ECO:0007669"/>
    <property type="project" value="InterPro"/>
</dbReference>
<feature type="region of interest" description="Disordered" evidence="1">
    <location>
        <begin position="382"/>
        <end position="405"/>
    </location>
</feature>
<sequence>MPPDFDVCAAMTSVNKWNLLDPEALVVAATLDAFSKLRFRPADGTFTVLASFALVRGVECKLLSVCTGTKCLPLERLPAAGDALHDSHAEVLARRGALRWCLEEIARSEVTPSRWIVRADNNNAKWTLQPDTQLIMYISMLPCGDASMRHLASQQDPTVAARMSTAEFVPLPLDSASRGRVDYARLGVLRTKPGRVDAPPTACMSCSDKIALWTVCGIQGALGASLLAQPLRIDRIIIGDVPQEHRAAAAEDCHRAFASRLDRDRIGPLPAAYEPRAPRVAFTDAQFMFSRTATGATSSSHESLCWVADSTTKPEVLVDGIRRGLTPRQRVQLRTQPLLSKAALFRTWLSPHPSSDSSVTYVEAKRFAGEYQQAKDALRGAGRPFTGWQRSNTADHPLELFSQDQ</sequence>
<dbReference type="InterPro" id="IPR002466">
    <property type="entry name" value="A_deamin"/>
</dbReference>
<dbReference type="EMBL" id="KV425882">
    <property type="protein sequence ID" value="KZW03896.1"/>
    <property type="molecule type" value="Genomic_DNA"/>
</dbReference>
<evidence type="ECO:0000313" key="3">
    <source>
        <dbReference type="EMBL" id="KZW03896.1"/>
    </source>
</evidence>
<dbReference type="OrthoDB" id="10268011at2759"/>